<comment type="catalytic activity">
    <reaction evidence="8 11">
        <text>L-tyrosyl-[protein] + ATP = O-phospho-L-tyrosyl-[protein] + ADP + H(+)</text>
        <dbReference type="Rhea" id="RHEA:10596"/>
        <dbReference type="Rhea" id="RHEA-COMP:10136"/>
        <dbReference type="Rhea" id="RHEA-COMP:20101"/>
        <dbReference type="ChEBI" id="CHEBI:15378"/>
        <dbReference type="ChEBI" id="CHEBI:30616"/>
        <dbReference type="ChEBI" id="CHEBI:46858"/>
        <dbReference type="ChEBI" id="CHEBI:61978"/>
        <dbReference type="ChEBI" id="CHEBI:456216"/>
        <dbReference type="EC" id="2.7.10.1"/>
    </reaction>
</comment>
<evidence type="ECO:0000256" key="6">
    <source>
        <dbReference type="ARBA" id="ARBA00023137"/>
    </source>
</evidence>
<dbReference type="InterPro" id="IPR002011">
    <property type="entry name" value="Tyr_kinase_rcpt_2_CS"/>
</dbReference>
<dbReference type="InterPro" id="IPR020635">
    <property type="entry name" value="Tyr_kinase_cat_dom"/>
</dbReference>
<dbReference type="PROSITE" id="PS01209">
    <property type="entry name" value="LDLRA_1"/>
    <property type="match status" value="1"/>
</dbReference>
<name>A0A9Q1CJD3_HOLLE</name>
<evidence type="ECO:0000256" key="12">
    <source>
        <dbReference type="SAM" id="Phobius"/>
    </source>
</evidence>
<evidence type="ECO:0000256" key="10">
    <source>
        <dbReference type="PROSITE-ProRule" id="PRU10141"/>
    </source>
</evidence>
<keyword evidence="5 10" id="KW-0067">ATP-binding</keyword>
<feature type="transmembrane region" description="Helical" evidence="12">
    <location>
        <begin position="816"/>
        <end position="840"/>
    </location>
</feature>
<dbReference type="GO" id="GO:0005524">
    <property type="term" value="F:ATP binding"/>
    <property type="evidence" value="ECO:0007669"/>
    <property type="project" value="UniProtKB-UniRule"/>
</dbReference>
<dbReference type="InterPro" id="IPR001245">
    <property type="entry name" value="Ser-Thr/Tyr_kinase_cat_dom"/>
</dbReference>
<dbReference type="OrthoDB" id="73209at2759"/>
<dbReference type="SUPFAM" id="SSF49899">
    <property type="entry name" value="Concanavalin A-like lectins/glucanases"/>
    <property type="match status" value="1"/>
</dbReference>
<sequence>MDLFLHLFCCRHQMCSPCSIFLFFFIIFTNLLLVVNSSNSCLFNRTYELSASIEVSDSELNPENKTTLPFNRADFTSTSFWKVERNVSPFVEESEIISSILSINFSELSNISNVPIFLVVGSQGLNSQLTLTRESLMLPLTSGCLYSCHVIFDVTSLVLDWLQYGQEDRVFLTWTNHSGGIFEPKSEPNIEATLEIVIQDHVIFTERCLPDQYQCNDGHCIDNSQVCDAIPDCLHLDDENVCDQFPEGSLCNFEEGLCGWQTDNFWRRHSGSTPTTLTGPSDDHTIQTFIGFYMYTEATAMKEAGVTQAILRSPSFPPYVPDDGLCEVTFYYHMRGRGIFRLDLYAIAESDPSTASRLFRKSGQLDNEWHKAVAPISTKFTTRYYLQFEGATIPRVSFAHKADIAIDDISMSSGCFGIDKSTLISTQHQCTPNASSTMTWNPSPTFTGTNAFSTSPGEPLVNEINSSIDVAYKYHISPNSSNGTKFLFTTCGKTGPSGPSQRWCDLYYSDANITVRVLNGSQEWIVPRDGLYRIEAKGAGGGSGVENPGPSAGASAEAVINLTAGTKLIILVGQAGHDACLEGGNFFPGVDDICAGKIPRETKERFGDETAGGGGGGGGGSFVALANPPGISKDQMVPLVVAGGGGGLSFSQSDDSTSVNGMFSIDDSGPGFNGLHLPGLHEDVAGAGGGWYGKETKGANGQAFTFGGHGGNGCRKAHYELRWSTPGGFGGGGGGCTSGGGGGGYTGGDAALIDSITANGEGGTSYVSNLSLMIPSGSSGSNHDDGSVTIEIVIRCPDNSFISVELGEKACPVPPIPLWCWILILICFLVMVFLLLAILWCKVRRQKSDEDRLRDELALLRRNVMTEINPLYGARKTLKEEDFPELPRECLKLLHPLGNGAFGEVYKGIYLPSPDKNESVSVAIKTLSKDATEEHKNDFLMEAALLGSLKHPNIVQLVGVSFIRVPKFLILEYMSGGELKTFLQSNRPSFNNKTNLKIDDLLKIAMDVAQGCKYMESLRFIHRDLAARNILLTCKGSGRVAKIGDFGMAKDVYKSQYYRKSKSSLVPVKWMPPESYLDGVFTNKTDVWVFWCSCVGDHDVCLHTLSWFK</sequence>
<evidence type="ECO:0000256" key="1">
    <source>
        <dbReference type="ARBA" id="ARBA00004251"/>
    </source>
</evidence>
<dbReference type="SMART" id="SM00137">
    <property type="entry name" value="MAM"/>
    <property type="match status" value="1"/>
</dbReference>
<evidence type="ECO:0000256" key="8">
    <source>
        <dbReference type="ARBA" id="ARBA00051243"/>
    </source>
</evidence>
<dbReference type="InterPro" id="IPR000998">
    <property type="entry name" value="MAM_dom"/>
</dbReference>
<keyword evidence="11" id="KW-0597">Phosphoprotein</keyword>
<dbReference type="Pfam" id="PF00629">
    <property type="entry name" value="MAM"/>
    <property type="match status" value="1"/>
</dbReference>
<accession>A0A9Q1CJD3</accession>
<feature type="disulfide bond" evidence="9">
    <location>
        <begin position="227"/>
        <end position="242"/>
    </location>
</feature>
<dbReference type="InterPro" id="IPR036055">
    <property type="entry name" value="LDL_receptor-like_sf"/>
</dbReference>
<dbReference type="PRINTS" id="PR00109">
    <property type="entry name" value="TYRKINASE"/>
</dbReference>
<keyword evidence="11 12" id="KW-0812">Transmembrane</keyword>
<gene>
    <name evidence="15" type="ORF">HOLleu_08572</name>
</gene>
<protein>
    <recommendedName>
        <fullName evidence="11">Tyrosine-protein kinase receptor</fullName>
        <ecNumber evidence="11">2.7.10.1</ecNumber>
    </recommendedName>
</protein>
<dbReference type="Pfam" id="PF00057">
    <property type="entry name" value="Ldl_recept_a"/>
    <property type="match status" value="1"/>
</dbReference>
<dbReference type="Gene3D" id="2.60.120.200">
    <property type="match status" value="1"/>
</dbReference>
<keyword evidence="12" id="KW-1133">Transmembrane helix</keyword>
<dbReference type="InterPro" id="IPR008266">
    <property type="entry name" value="Tyr_kinase_AS"/>
</dbReference>
<proteinExistence type="inferred from homology"/>
<feature type="disulfide bond" evidence="9">
    <location>
        <begin position="215"/>
        <end position="233"/>
    </location>
</feature>
<keyword evidence="6" id="KW-0829">Tyrosine-protein kinase</keyword>
<evidence type="ECO:0000313" key="16">
    <source>
        <dbReference type="Proteomes" id="UP001152320"/>
    </source>
</evidence>
<keyword evidence="11 15" id="KW-0675">Receptor</keyword>
<dbReference type="PROSITE" id="PS00107">
    <property type="entry name" value="PROTEIN_KINASE_ATP"/>
    <property type="match status" value="1"/>
</dbReference>
<evidence type="ECO:0000259" key="13">
    <source>
        <dbReference type="PROSITE" id="PS50011"/>
    </source>
</evidence>
<dbReference type="InterPro" id="IPR013320">
    <property type="entry name" value="ConA-like_dom_sf"/>
</dbReference>
<keyword evidence="3 10" id="KW-0547">Nucleotide-binding</keyword>
<evidence type="ECO:0000259" key="14">
    <source>
        <dbReference type="PROSITE" id="PS50060"/>
    </source>
</evidence>
<dbReference type="GO" id="GO:0042127">
    <property type="term" value="P:regulation of cell population proliferation"/>
    <property type="evidence" value="ECO:0007669"/>
    <property type="project" value="TreeGrafter"/>
</dbReference>
<dbReference type="InterPro" id="IPR011009">
    <property type="entry name" value="Kinase-like_dom_sf"/>
</dbReference>
<dbReference type="CDD" id="cd00112">
    <property type="entry name" value="LDLa"/>
    <property type="match status" value="1"/>
</dbReference>
<dbReference type="Gene3D" id="3.30.200.20">
    <property type="entry name" value="Phosphorylase Kinase, domain 1"/>
    <property type="match status" value="1"/>
</dbReference>
<keyword evidence="12" id="KW-0472">Membrane</keyword>
<feature type="transmembrane region" description="Helical" evidence="12">
    <location>
        <begin position="20"/>
        <end position="38"/>
    </location>
</feature>
<evidence type="ECO:0000256" key="5">
    <source>
        <dbReference type="ARBA" id="ARBA00022840"/>
    </source>
</evidence>
<dbReference type="PROSITE" id="PS50011">
    <property type="entry name" value="PROTEIN_KINASE_DOM"/>
    <property type="match status" value="1"/>
</dbReference>
<dbReference type="PANTHER" id="PTHR24416:SF604">
    <property type="entry name" value="RECEPTOR PROTEIN-TYROSINE KINASE"/>
    <property type="match status" value="1"/>
</dbReference>
<dbReference type="InterPro" id="IPR000719">
    <property type="entry name" value="Prot_kinase_dom"/>
</dbReference>
<organism evidence="15 16">
    <name type="scientific">Holothuria leucospilota</name>
    <name type="common">Black long sea cucumber</name>
    <name type="synonym">Mertensiothuria leucospilota</name>
    <dbReference type="NCBI Taxonomy" id="206669"/>
    <lineage>
        <taxon>Eukaryota</taxon>
        <taxon>Metazoa</taxon>
        <taxon>Echinodermata</taxon>
        <taxon>Eleutherozoa</taxon>
        <taxon>Echinozoa</taxon>
        <taxon>Holothuroidea</taxon>
        <taxon>Aspidochirotacea</taxon>
        <taxon>Aspidochirotida</taxon>
        <taxon>Holothuriidae</taxon>
        <taxon>Holothuria</taxon>
    </lineage>
</organism>
<dbReference type="SUPFAM" id="SSF56112">
    <property type="entry name" value="Protein kinase-like (PK-like)"/>
    <property type="match status" value="1"/>
</dbReference>
<evidence type="ECO:0000313" key="15">
    <source>
        <dbReference type="EMBL" id="KAJ8045544.1"/>
    </source>
</evidence>
<dbReference type="Gene3D" id="1.10.510.10">
    <property type="entry name" value="Transferase(Phosphotransferase) domain 1"/>
    <property type="match status" value="1"/>
</dbReference>
<dbReference type="SUPFAM" id="SSF57424">
    <property type="entry name" value="LDL receptor-like module"/>
    <property type="match status" value="1"/>
</dbReference>
<dbReference type="InterPro" id="IPR050122">
    <property type="entry name" value="RTK"/>
</dbReference>
<evidence type="ECO:0000256" key="4">
    <source>
        <dbReference type="ARBA" id="ARBA00022777"/>
    </source>
</evidence>
<comment type="subcellular location">
    <subcellularLocation>
        <location evidence="1">Cell membrane</location>
        <topology evidence="1">Single-pass type I membrane protein</topology>
    </subcellularLocation>
</comment>
<dbReference type="GO" id="GO:0004714">
    <property type="term" value="F:transmembrane receptor protein tyrosine kinase activity"/>
    <property type="evidence" value="ECO:0007669"/>
    <property type="project" value="UniProtKB-EC"/>
</dbReference>
<dbReference type="GO" id="GO:0043235">
    <property type="term" value="C:receptor complex"/>
    <property type="evidence" value="ECO:0007669"/>
    <property type="project" value="TreeGrafter"/>
</dbReference>
<dbReference type="GO" id="GO:0007169">
    <property type="term" value="P:cell surface receptor protein tyrosine kinase signaling pathway"/>
    <property type="evidence" value="ECO:0007669"/>
    <property type="project" value="InterPro"/>
</dbReference>
<reference evidence="15" key="1">
    <citation type="submission" date="2021-10" db="EMBL/GenBank/DDBJ databases">
        <title>Tropical sea cucumber genome reveals ecological adaptation and Cuvierian tubules defense mechanism.</title>
        <authorList>
            <person name="Chen T."/>
        </authorList>
    </citation>
    <scope>NUCLEOTIDE SEQUENCE</scope>
    <source>
        <strain evidence="15">Nanhai2018</strain>
        <tissue evidence="15">Muscle</tissue>
    </source>
</reference>
<feature type="binding site" evidence="10">
    <location>
        <position position="925"/>
    </location>
    <ligand>
        <name>ATP</name>
        <dbReference type="ChEBI" id="CHEBI:30616"/>
    </ligand>
</feature>
<dbReference type="SMART" id="SM00192">
    <property type="entry name" value="LDLa"/>
    <property type="match status" value="1"/>
</dbReference>
<evidence type="ECO:0000256" key="3">
    <source>
        <dbReference type="ARBA" id="ARBA00022741"/>
    </source>
</evidence>
<dbReference type="SMART" id="SM00219">
    <property type="entry name" value="TyrKc"/>
    <property type="match status" value="1"/>
</dbReference>
<feature type="disulfide bond" evidence="9">
    <location>
        <begin position="208"/>
        <end position="220"/>
    </location>
</feature>
<dbReference type="CDD" id="cd06263">
    <property type="entry name" value="MAM"/>
    <property type="match status" value="1"/>
</dbReference>
<dbReference type="Gene3D" id="4.10.400.10">
    <property type="entry name" value="Low-density Lipoprotein Receptor"/>
    <property type="match status" value="1"/>
</dbReference>
<feature type="domain" description="Protein kinase" evidence="13">
    <location>
        <begin position="891"/>
        <end position="1109"/>
    </location>
</feature>
<dbReference type="PROSITE" id="PS00109">
    <property type="entry name" value="PROTEIN_KINASE_TYR"/>
    <property type="match status" value="1"/>
</dbReference>
<evidence type="ECO:0000256" key="9">
    <source>
        <dbReference type="PROSITE-ProRule" id="PRU00124"/>
    </source>
</evidence>
<dbReference type="InterPro" id="IPR017441">
    <property type="entry name" value="Protein_kinase_ATP_BS"/>
</dbReference>
<comment type="caution">
    <text evidence="15">The sequence shown here is derived from an EMBL/GenBank/DDBJ whole genome shotgun (WGS) entry which is preliminary data.</text>
</comment>
<keyword evidence="2" id="KW-0808">Transferase</keyword>
<evidence type="ECO:0000256" key="11">
    <source>
        <dbReference type="RuleBase" id="RU000312"/>
    </source>
</evidence>
<dbReference type="EMBL" id="JAIZAY010000003">
    <property type="protein sequence ID" value="KAJ8045544.1"/>
    <property type="molecule type" value="Genomic_DNA"/>
</dbReference>
<feature type="domain" description="MAM" evidence="14">
    <location>
        <begin position="249"/>
        <end position="417"/>
    </location>
</feature>
<dbReference type="GO" id="GO:0045664">
    <property type="term" value="P:regulation of neuron differentiation"/>
    <property type="evidence" value="ECO:0007669"/>
    <property type="project" value="TreeGrafter"/>
</dbReference>
<evidence type="ECO:0000256" key="2">
    <source>
        <dbReference type="ARBA" id="ARBA00022679"/>
    </source>
</evidence>
<keyword evidence="7 9" id="KW-1015">Disulfide bond</keyword>
<dbReference type="EC" id="2.7.10.1" evidence="11"/>
<dbReference type="PROSITE" id="PS50060">
    <property type="entry name" value="MAM_2"/>
    <property type="match status" value="1"/>
</dbReference>
<dbReference type="PANTHER" id="PTHR24416">
    <property type="entry name" value="TYROSINE-PROTEIN KINASE RECEPTOR"/>
    <property type="match status" value="1"/>
</dbReference>
<dbReference type="InterPro" id="IPR023415">
    <property type="entry name" value="LDLR_class-A_CS"/>
</dbReference>
<dbReference type="Pfam" id="PF07714">
    <property type="entry name" value="PK_Tyr_Ser-Thr"/>
    <property type="match status" value="1"/>
</dbReference>
<dbReference type="Proteomes" id="UP001152320">
    <property type="component" value="Chromosome 3"/>
</dbReference>
<dbReference type="GO" id="GO:0005886">
    <property type="term" value="C:plasma membrane"/>
    <property type="evidence" value="ECO:0007669"/>
    <property type="project" value="UniProtKB-SubCell"/>
</dbReference>
<comment type="similarity">
    <text evidence="11">Belongs to the protein kinase superfamily. Tyr protein kinase family. Insulin receptor subfamily.</text>
</comment>
<evidence type="ECO:0000256" key="7">
    <source>
        <dbReference type="ARBA" id="ARBA00023157"/>
    </source>
</evidence>
<dbReference type="PROSITE" id="PS50068">
    <property type="entry name" value="LDLRA_2"/>
    <property type="match status" value="1"/>
</dbReference>
<dbReference type="PROSITE" id="PS00239">
    <property type="entry name" value="RECEPTOR_TYR_KIN_II"/>
    <property type="match status" value="1"/>
</dbReference>
<dbReference type="AlphaFoldDB" id="A0A9Q1CJD3"/>
<keyword evidence="4 15" id="KW-0418">Kinase</keyword>
<keyword evidence="16" id="KW-1185">Reference proteome</keyword>
<dbReference type="InterPro" id="IPR002172">
    <property type="entry name" value="LDrepeatLR_classA_rpt"/>
</dbReference>